<dbReference type="EMBL" id="KV453916">
    <property type="protein sequence ID" value="ODV76949.1"/>
    <property type="molecule type" value="Genomic_DNA"/>
</dbReference>
<reference evidence="4" key="1">
    <citation type="submission" date="2016-05" db="EMBL/GenBank/DDBJ databases">
        <title>Comparative genomics of biotechnologically important yeasts.</title>
        <authorList>
            <consortium name="DOE Joint Genome Institute"/>
            <person name="Riley R."/>
            <person name="Haridas S."/>
            <person name="Wolfe K.H."/>
            <person name="Lopes M.R."/>
            <person name="Hittinger C.T."/>
            <person name="Goker M."/>
            <person name="Salamov A."/>
            <person name="Wisecaver J."/>
            <person name="Long T.M."/>
            <person name="Aerts A.L."/>
            <person name="Barry K."/>
            <person name="Choi C."/>
            <person name="Clum A."/>
            <person name="Coughlan A.Y."/>
            <person name="Deshpande S."/>
            <person name="Douglass A.P."/>
            <person name="Hanson S.J."/>
            <person name="Klenk H.-P."/>
            <person name="Labutti K."/>
            <person name="Lapidus A."/>
            <person name="Lindquist E."/>
            <person name="Lipzen A."/>
            <person name="Meier-Kolthoff J.P."/>
            <person name="Ohm R.A."/>
            <person name="Otillar R.P."/>
            <person name="Pangilinan J."/>
            <person name="Peng Y."/>
            <person name="Rokas A."/>
            <person name="Rosa C.A."/>
            <person name="Scheuner C."/>
            <person name="Sibirny A.A."/>
            <person name="Slot J.C."/>
            <person name="Stielow J.B."/>
            <person name="Sun H."/>
            <person name="Kurtzman C.P."/>
            <person name="Blackwell M."/>
            <person name="Grigoriev I.V."/>
            <person name="Jeffries T.W."/>
        </authorList>
    </citation>
    <scope>NUCLEOTIDE SEQUENCE [LARGE SCALE GENOMIC DNA]</scope>
    <source>
        <strain evidence="4">NRRL Y-17324</strain>
    </source>
</reference>
<dbReference type="AlphaFoldDB" id="A0A1E4SBR8"/>
<dbReference type="PROSITE" id="PS00463">
    <property type="entry name" value="ZN2_CY6_FUNGAL_1"/>
    <property type="match status" value="1"/>
</dbReference>
<feature type="non-terminal residue" evidence="3">
    <location>
        <position position="1"/>
    </location>
</feature>
<dbReference type="STRING" id="984487.A0A1E4SBR8"/>
<dbReference type="InterPro" id="IPR036864">
    <property type="entry name" value="Zn2-C6_fun-type_DNA-bd_sf"/>
</dbReference>
<dbReference type="RefSeq" id="XP_020062071.1">
    <property type="nucleotide sequence ID" value="XM_020208269.1"/>
</dbReference>
<keyword evidence="4" id="KW-1185">Reference proteome</keyword>
<evidence type="ECO:0000259" key="2">
    <source>
        <dbReference type="PROSITE" id="PS50048"/>
    </source>
</evidence>
<feature type="region of interest" description="Disordered" evidence="1">
    <location>
        <begin position="667"/>
        <end position="701"/>
    </location>
</feature>
<name>A0A1E4SBR8_9ASCO</name>
<accession>A0A1E4SBR8</accession>
<evidence type="ECO:0000256" key="1">
    <source>
        <dbReference type="SAM" id="MobiDB-lite"/>
    </source>
</evidence>
<gene>
    <name evidence="3" type="ORF">CANTADRAFT_29076</name>
</gene>
<dbReference type="PANTHER" id="PTHR47431">
    <property type="entry name" value="ZN(II)2CYS6 TRANSCRIPTION FACTOR (EUROFUNG)-RELATED"/>
    <property type="match status" value="1"/>
</dbReference>
<organism evidence="3 4">
    <name type="scientific">Suhomyces tanzawaensis NRRL Y-17324</name>
    <dbReference type="NCBI Taxonomy" id="984487"/>
    <lineage>
        <taxon>Eukaryota</taxon>
        <taxon>Fungi</taxon>
        <taxon>Dikarya</taxon>
        <taxon>Ascomycota</taxon>
        <taxon>Saccharomycotina</taxon>
        <taxon>Pichiomycetes</taxon>
        <taxon>Debaryomycetaceae</taxon>
        <taxon>Suhomyces</taxon>
    </lineage>
</organism>
<evidence type="ECO:0000313" key="3">
    <source>
        <dbReference type="EMBL" id="ODV76949.1"/>
    </source>
</evidence>
<dbReference type="GO" id="GO:0008270">
    <property type="term" value="F:zinc ion binding"/>
    <property type="evidence" value="ECO:0007669"/>
    <property type="project" value="InterPro"/>
</dbReference>
<feature type="compositionally biased region" description="Low complexity" evidence="1">
    <location>
        <begin position="669"/>
        <end position="688"/>
    </location>
</feature>
<sequence length="755" mass="84924">DATSYNSARKHVSRACLECRKRHTKCDGELPRCRKCVKLKKECTYVQSHRGGSRKKGVLVTKKPSANPALKNEIPDIEDIGTFQNKGSLSSDASVKSLTSPLDVDAELVQELDKLPCADPTHKCDSSNCATKKVFDHFKGRPATRPLSDEERETIQNLRKKAKLHASVKKIDGLFSENGVKRTVTCFEDLKLQNFYTNYSNLVETDFYDKESILKNYYTTFHKPHPLLPQIDQLEAFFVHPSIEKEMMLLMKVIGDGQTTSKYSKNLDVVSDVILQCLNLIRENKVLDIVSVQVLLLTSIVAHVSSLHVLSRDLRHFCIYLTTELEIHLVDGPNTPKFVQCPRTLGIPHDLLYDSARRIYWELYFFDVIMGSADGKTLTSLSKIDATVNFPTTPSREIFDYDGRSKTGHLVSEAIEMNQLILSKKPIEAKRSRLRSNLSSWEMKLGDPKLFNAPPLVNKNGRVNEGVHQSILLFNYASVFAYRPFSNLWKINSPQNPQCGVEEGLTSKHMTPQIKSETTSSIIDTRKTIQAADSIVELLINTNSSKVVQRTPVFACALALSSLVHVSAYIWEEQVLNDKKGEEEGITPSDLETVANNIKLTLSAIYPISQHWILSGKLAKHIRESLSTLRPQLYTKLKEFLPDIEVSVVKENDSMLHKLPNAAREHYDNNSLNVSSESPSVTSESSNSQASIRKRTLPSIQNLENPIQTPSAFINTINENDFFSDPLNGYVSPVSDTGCDWIDKALVDFFDTEEV</sequence>
<evidence type="ECO:0000313" key="4">
    <source>
        <dbReference type="Proteomes" id="UP000094285"/>
    </source>
</evidence>
<dbReference type="OrthoDB" id="2399539at2759"/>
<dbReference type="PROSITE" id="PS50048">
    <property type="entry name" value="ZN2_CY6_FUNGAL_2"/>
    <property type="match status" value="1"/>
</dbReference>
<dbReference type="GeneID" id="30982406"/>
<dbReference type="Gene3D" id="4.10.240.10">
    <property type="entry name" value="Zn(2)-C6 fungal-type DNA-binding domain"/>
    <property type="match status" value="1"/>
</dbReference>
<feature type="domain" description="Zn(2)-C6 fungal-type" evidence="2">
    <location>
        <begin position="15"/>
        <end position="45"/>
    </location>
</feature>
<dbReference type="CDD" id="cd00067">
    <property type="entry name" value="GAL4"/>
    <property type="match status" value="1"/>
</dbReference>
<dbReference type="CDD" id="cd12148">
    <property type="entry name" value="fungal_TF_MHR"/>
    <property type="match status" value="1"/>
</dbReference>
<protein>
    <submittedName>
        <fullName evidence="3">MADS box transcription factor</fullName>
    </submittedName>
</protein>
<proteinExistence type="predicted"/>
<dbReference type="Pfam" id="PF00172">
    <property type="entry name" value="Zn_clus"/>
    <property type="match status" value="1"/>
</dbReference>
<dbReference type="SMART" id="SM00066">
    <property type="entry name" value="GAL4"/>
    <property type="match status" value="1"/>
</dbReference>
<dbReference type="SUPFAM" id="SSF57701">
    <property type="entry name" value="Zn2/Cys6 DNA-binding domain"/>
    <property type="match status" value="1"/>
</dbReference>
<dbReference type="InterPro" id="IPR001138">
    <property type="entry name" value="Zn2Cys6_DnaBD"/>
</dbReference>
<dbReference type="Proteomes" id="UP000094285">
    <property type="component" value="Unassembled WGS sequence"/>
</dbReference>
<dbReference type="GO" id="GO:0000981">
    <property type="term" value="F:DNA-binding transcription factor activity, RNA polymerase II-specific"/>
    <property type="evidence" value="ECO:0007669"/>
    <property type="project" value="InterPro"/>
</dbReference>
<feature type="non-terminal residue" evidence="3">
    <location>
        <position position="755"/>
    </location>
</feature>
<dbReference type="PANTHER" id="PTHR47431:SF1">
    <property type="entry name" value="ZN(II)2CYS6 TRANSCRIPTION FACTOR (EUROFUNG)"/>
    <property type="match status" value="1"/>
</dbReference>